<name>A0AAW5Q8T7_9ACTN</name>
<dbReference type="InterPro" id="IPR036420">
    <property type="entry name" value="BRCT_dom_sf"/>
</dbReference>
<gene>
    <name evidence="3" type="ORF">M3D93_06630</name>
</gene>
<dbReference type="AlphaFoldDB" id="A0AAW5Q8T7"/>
<dbReference type="InterPro" id="IPR010285">
    <property type="entry name" value="DNA_helicase_pif1-like_DEAD"/>
</dbReference>
<evidence type="ECO:0000313" key="3">
    <source>
        <dbReference type="EMBL" id="MCT2117428.1"/>
    </source>
</evidence>
<reference evidence="3" key="1">
    <citation type="submission" date="2022-04" db="EMBL/GenBank/DDBJ databases">
        <title>Human microbiome associated bacterial genomes.</title>
        <authorList>
            <person name="Sandstrom S."/>
            <person name="Salamzade R."/>
            <person name="Kalan L.R."/>
        </authorList>
    </citation>
    <scope>NUCLEOTIDE SEQUENCE</scope>
    <source>
        <strain evidence="3">P3-SID1762</strain>
    </source>
</reference>
<dbReference type="Gene3D" id="3.40.50.300">
    <property type="entry name" value="P-loop containing nucleotide triphosphate hydrolases"/>
    <property type="match status" value="1"/>
</dbReference>
<comment type="caution">
    <text evidence="3">The sequence shown here is derived from an EMBL/GenBank/DDBJ whole genome shotgun (WGS) entry which is preliminary data.</text>
</comment>
<dbReference type="InterPro" id="IPR051055">
    <property type="entry name" value="PIF1_helicase"/>
</dbReference>
<proteinExistence type="predicted"/>
<dbReference type="GO" id="GO:0006281">
    <property type="term" value="P:DNA repair"/>
    <property type="evidence" value="ECO:0007669"/>
    <property type="project" value="InterPro"/>
</dbReference>
<feature type="domain" description="DNA helicase Pif1-like DEAD-box helicase" evidence="2">
    <location>
        <begin position="28"/>
        <end position="200"/>
    </location>
</feature>
<dbReference type="SUPFAM" id="SSF52540">
    <property type="entry name" value="P-loop containing nucleoside triphosphate hydrolases"/>
    <property type="match status" value="2"/>
</dbReference>
<dbReference type="Pfam" id="PF05970">
    <property type="entry name" value="PIF1"/>
    <property type="match status" value="1"/>
</dbReference>
<sequence>MNEQSHASGADGSIVLTEEFDQALDLLHGGHDLFLTGKAGTGKSTLIRRFLSETRRPTLVAAPTGIAALNVGGYTIHRLFGFHPGSTVDHVRSASYRPGRFAGALAGVRTLIVDEASMIRADLFDMMAIALERFGPDPTMPFGGVQLVLVGDLFQLPPVVTEAEGPDFDATFTTPYFFSAERFDRDRFPTVDLTHVFRQSGDPELTAILNSIRESTLAGAALERLNSRTDPGFEPPDDEPWLTLTTTNRMAAAHNRRRLDRLPGAELTMEAAVTGDLTGFEPPTEAKLVFKVGAQVMMLTNDPVDRWVNGSIGRVLDASPGRREGRGEDGPVVVVGFPGGEVAEVAPHTWDVARPDASDGAVRHEVVGSFSQFPFTLAWAITIHKSQGQTLDRLIVDLGGGTFAPGQLYVALSRSRSLDGLVLTRPVRPGDLGTDRRILRFLRESEGDVRGHRYCAVAALTVGGDSARSRPRPVELAVAFPDGSAVTTLVNPQRDLGQARADFGISASDVLLAPTLPEAWAMIAPLVDGYTPIGVNLDATLECLVAELERLGSPVAMPLGVNIPSAALIPGERARHRAGSAIRRARIALEARDRLWLDETGAGVFDVVGARSQRVDPHGDEAGPGAVGPAEPARGGYLLTRDGDVHPPSPASLPQLSAMLRISAEVSAALLDPPHRGGHPEDGGGDVEDDDEDDDEVITAGDRDLVVGARGLVADQIRRAAQRVPMTAALLDRLRLASEVVGSDLTRGLEAAPAVDVSEVLRPGTRVCFSGSALDRDGTVVARSEMEGMARRRGLEPVSTVTKSRCDALVIAEPGSQSTKSRAAQRWGTPVIPVADFLRWASR</sequence>
<evidence type="ECO:0000313" key="4">
    <source>
        <dbReference type="Proteomes" id="UP001206890"/>
    </source>
</evidence>
<feature type="region of interest" description="Disordered" evidence="1">
    <location>
        <begin position="671"/>
        <end position="695"/>
    </location>
</feature>
<dbReference type="GO" id="GO:0000723">
    <property type="term" value="P:telomere maintenance"/>
    <property type="evidence" value="ECO:0007669"/>
    <property type="project" value="InterPro"/>
</dbReference>
<accession>A0AAW5Q8T7</accession>
<feature type="compositionally biased region" description="Low complexity" evidence="1">
    <location>
        <begin position="623"/>
        <end position="636"/>
    </location>
</feature>
<dbReference type="PANTHER" id="PTHR47642:SF5">
    <property type="entry name" value="ATP-DEPENDENT DNA HELICASE"/>
    <property type="match status" value="1"/>
</dbReference>
<dbReference type="PANTHER" id="PTHR47642">
    <property type="entry name" value="ATP-DEPENDENT DNA HELICASE"/>
    <property type="match status" value="1"/>
</dbReference>
<evidence type="ECO:0000256" key="1">
    <source>
        <dbReference type="SAM" id="MobiDB-lite"/>
    </source>
</evidence>
<evidence type="ECO:0000259" key="2">
    <source>
        <dbReference type="Pfam" id="PF05970"/>
    </source>
</evidence>
<dbReference type="RefSeq" id="WP_181365926.1">
    <property type="nucleotide sequence ID" value="NZ_JAFFGT010000036.1"/>
</dbReference>
<dbReference type="Gene3D" id="3.40.50.10190">
    <property type="entry name" value="BRCT domain"/>
    <property type="match status" value="1"/>
</dbReference>
<dbReference type="CDD" id="cd18809">
    <property type="entry name" value="SF1_C_RecD"/>
    <property type="match status" value="1"/>
</dbReference>
<feature type="region of interest" description="Disordered" evidence="1">
    <location>
        <begin position="615"/>
        <end position="653"/>
    </location>
</feature>
<dbReference type="InterPro" id="IPR027417">
    <property type="entry name" value="P-loop_NTPase"/>
</dbReference>
<dbReference type="GO" id="GO:0003678">
    <property type="term" value="F:DNA helicase activity"/>
    <property type="evidence" value="ECO:0007669"/>
    <property type="project" value="InterPro"/>
</dbReference>
<organism evidence="3 4">
    <name type="scientific">Dietzia cinnamea</name>
    <dbReference type="NCBI Taxonomy" id="321318"/>
    <lineage>
        <taxon>Bacteria</taxon>
        <taxon>Bacillati</taxon>
        <taxon>Actinomycetota</taxon>
        <taxon>Actinomycetes</taxon>
        <taxon>Mycobacteriales</taxon>
        <taxon>Dietziaceae</taxon>
        <taxon>Dietzia</taxon>
    </lineage>
</organism>
<protein>
    <submittedName>
        <fullName evidence="3">AAA family ATPase</fullName>
    </submittedName>
</protein>
<feature type="compositionally biased region" description="Acidic residues" evidence="1">
    <location>
        <begin position="683"/>
        <end position="695"/>
    </location>
</feature>
<dbReference type="EMBL" id="JALXTC010000022">
    <property type="protein sequence ID" value="MCT2117428.1"/>
    <property type="molecule type" value="Genomic_DNA"/>
</dbReference>
<feature type="compositionally biased region" description="Basic and acidic residues" evidence="1">
    <location>
        <begin position="673"/>
        <end position="682"/>
    </location>
</feature>
<dbReference type="Proteomes" id="UP001206890">
    <property type="component" value="Unassembled WGS sequence"/>
</dbReference>